<protein>
    <submittedName>
        <fullName evidence="2">Uncharacterized protein</fullName>
    </submittedName>
</protein>
<evidence type="ECO:0000313" key="3">
    <source>
        <dbReference type="Proteomes" id="UP000234254"/>
    </source>
</evidence>
<dbReference type="GeneID" id="36546231"/>
<dbReference type="OrthoDB" id="1896086at2759"/>
<organism evidence="2 3">
    <name type="scientific">Aspergillus campestris (strain IBT 28561)</name>
    <dbReference type="NCBI Taxonomy" id="1392248"/>
    <lineage>
        <taxon>Eukaryota</taxon>
        <taxon>Fungi</taxon>
        <taxon>Dikarya</taxon>
        <taxon>Ascomycota</taxon>
        <taxon>Pezizomycotina</taxon>
        <taxon>Eurotiomycetes</taxon>
        <taxon>Eurotiomycetidae</taxon>
        <taxon>Eurotiales</taxon>
        <taxon>Aspergillaceae</taxon>
        <taxon>Aspergillus</taxon>
        <taxon>Aspergillus subgen. Circumdati</taxon>
    </lineage>
</organism>
<name>A0A2I1D9V2_ASPC2</name>
<evidence type="ECO:0000313" key="2">
    <source>
        <dbReference type="EMBL" id="PKY06642.1"/>
    </source>
</evidence>
<dbReference type="EMBL" id="MSFM01000003">
    <property type="protein sequence ID" value="PKY06642.1"/>
    <property type="molecule type" value="Genomic_DNA"/>
</dbReference>
<keyword evidence="1" id="KW-0732">Signal</keyword>
<keyword evidence="3" id="KW-1185">Reference proteome</keyword>
<feature type="chain" id="PRO_5014137730" evidence="1">
    <location>
        <begin position="19"/>
        <end position="199"/>
    </location>
</feature>
<reference evidence="2" key="1">
    <citation type="submission" date="2016-12" db="EMBL/GenBank/DDBJ databases">
        <title>The genomes of Aspergillus section Nigri reveals drivers in fungal speciation.</title>
        <authorList>
            <consortium name="DOE Joint Genome Institute"/>
            <person name="Vesth T.C."/>
            <person name="Nybo J."/>
            <person name="Theobald S."/>
            <person name="Brandl J."/>
            <person name="Frisvad J.C."/>
            <person name="Nielsen K.F."/>
            <person name="Lyhne E.K."/>
            <person name="Kogle M.E."/>
            <person name="Kuo A."/>
            <person name="Riley R."/>
            <person name="Clum A."/>
            <person name="Nolan M."/>
            <person name="Lipzen A."/>
            <person name="Salamov A."/>
            <person name="Henrissat B."/>
            <person name="Wiebenga A."/>
            <person name="De vries R.P."/>
            <person name="Grigoriev I.V."/>
            <person name="Mortensen U.H."/>
            <person name="Andersen M.R."/>
            <person name="Baker S.E."/>
        </authorList>
    </citation>
    <scope>NUCLEOTIDE SEQUENCE</scope>
    <source>
        <strain evidence="2">IBT 28561</strain>
    </source>
</reference>
<dbReference type="AlphaFoldDB" id="A0A2I1D9V2"/>
<gene>
    <name evidence="2" type="ORF">P168DRAFT_302942</name>
</gene>
<feature type="signal peptide" evidence="1">
    <location>
        <begin position="1"/>
        <end position="18"/>
    </location>
</feature>
<proteinExistence type="predicted"/>
<dbReference type="Proteomes" id="UP000234254">
    <property type="component" value="Unassembled WGS sequence"/>
</dbReference>
<evidence type="ECO:0000256" key="1">
    <source>
        <dbReference type="SAM" id="SignalP"/>
    </source>
</evidence>
<sequence length="199" mass="20511">MQIFTSLLLSTILATATAQPVASTPGTITNAPHAVPTATFTLTAQITTYTEAAAGHGPGDVGITIDPELAKQLDDSLTDHPGDCLGGQRFATHHPHQRLTGLSGTICGLESTIANIALAAGVIPVLGAQPPPRIIRGDAERALAATKSFAGRHATALNVSPDGAGRLAEFLFPLVWLKVVEGRRVQGVNLVEASLVDSS</sequence>
<comment type="caution">
    <text evidence="2">The sequence shown here is derived from an EMBL/GenBank/DDBJ whole genome shotgun (WGS) entry which is preliminary data.</text>
</comment>
<accession>A0A2I1D9V2</accession>
<dbReference type="RefSeq" id="XP_024695236.1">
    <property type="nucleotide sequence ID" value="XM_024838707.1"/>
</dbReference>
<dbReference type="VEuPathDB" id="FungiDB:P168DRAFT_302942"/>